<dbReference type="EMBL" id="BKCP01004505">
    <property type="protein sequence ID" value="GER31551.1"/>
    <property type="molecule type" value="Genomic_DNA"/>
</dbReference>
<evidence type="ECO:0000256" key="1">
    <source>
        <dbReference type="SAM" id="SignalP"/>
    </source>
</evidence>
<keyword evidence="2" id="KW-0808">Transferase</keyword>
<dbReference type="Gene3D" id="1.10.510.10">
    <property type="entry name" value="Transferase(Phosphotransferase) domain 1"/>
    <property type="match status" value="1"/>
</dbReference>
<reference evidence="3" key="1">
    <citation type="journal article" date="2019" name="Curr. Biol.">
        <title>Genome Sequence of Striga asiatica Provides Insight into the Evolution of Plant Parasitism.</title>
        <authorList>
            <person name="Yoshida S."/>
            <person name="Kim S."/>
            <person name="Wafula E.K."/>
            <person name="Tanskanen J."/>
            <person name="Kim Y.M."/>
            <person name="Honaas L."/>
            <person name="Yang Z."/>
            <person name="Spallek T."/>
            <person name="Conn C.E."/>
            <person name="Ichihashi Y."/>
            <person name="Cheong K."/>
            <person name="Cui S."/>
            <person name="Der J.P."/>
            <person name="Gundlach H."/>
            <person name="Jiao Y."/>
            <person name="Hori C."/>
            <person name="Ishida J.K."/>
            <person name="Kasahara H."/>
            <person name="Kiba T."/>
            <person name="Kim M.S."/>
            <person name="Koo N."/>
            <person name="Laohavisit A."/>
            <person name="Lee Y.H."/>
            <person name="Lumba S."/>
            <person name="McCourt P."/>
            <person name="Mortimer J.C."/>
            <person name="Mutuku J.M."/>
            <person name="Nomura T."/>
            <person name="Sasaki-Sekimoto Y."/>
            <person name="Seto Y."/>
            <person name="Wang Y."/>
            <person name="Wakatake T."/>
            <person name="Sakakibara H."/>
            <person name="Demura T."/>
            <person name="Yamaguchi S."/>
            <person name="Yoneyama K."/>
            <person name="Manabe R.I."/>
            <person name="Nelson D.C."/>
            <person name="Schulman A.H."/>
            <person name="Timko M.P."/>
            <person name="dePamphilis C.W."/>
            <person name="Choi D."/>
            <person name="Shirasu K."/>
        </authorList>
    </citation>
    <scope>NUCLEOTIDE SEQUENCE [LARGE SCALE GENOMIC DNA]</scope>
    <source>
        <strain evidence="3">cv. UVA1</strain>
    </source>
</reference>
<keyword evidence="1" id="KW-0732">Signal</keyword>
<keyword evidence="3" id="KW-1185">Reference proteome</keyword>
<dbReference type="AlphaFoldDB" id="A0A5A7PFN0"/>
<feature type="chain" id="PRO_5022762792" evidence="1">
    <location>
        <begin position="18"/>
        <end position="129"/>
    </location>
</feature>
<keyword evidence="2" id="KW-0418">Kinase</keyword>
<feature type="signal peptide" evidence="1">
    <location>
        <begin position="1"/>
        <end position="17"/>
    </location>
</feature>
<evidence type="ECO:0000313" key="3">
    <source>
        <dbReference type="Proteomes" id="UP000325081"/>
    </source>
</evidence>
<accession>A0A5A7PFN0</accession>
<gene>
    <name evidence="2" type="ORF">STAS_07569</name>
</gene>
<evidence type="ECO:0000313" key="2">
    <source>
        <dbReference type="EMBL" id="GER31551.1"/>
    </source>
</evidence>
<dbReference type="Proteomes" id="UP000325081">
    <property type="component" value="Unassembled WGS sequence"/>
</dbReference>
<comment type="caution">
    <text evidence="2">The sequence shown here is derived from an EMBL/GenBank/DDBJ whole genome shotgun (WGS) entry which is preliminary data.</text>
</comment>
<dbReference type="GO" id="GO:0016301">
    <property type="term" value="F:kinase activity"/>
    <property type="evidence" value="ECO:0007669"/>
    <property type="project" value="UniProtKB-KW"/>
</dbReference>
<sequence>MAIFYMGWIMVFYHLLADMAKEIILLIELTTHSAVELATSRASVQTKQSDVYRFGVVLHFMESISGDVLVRILDSRLEACGEVEVLMLVGKLVEKCLVCSSMDRPTMKRFCVRRYMFEFQSAGGGYAHR</sequence>
<dbReference type="InterPro" id="IPR011009">
    <property type="entry name" value="Kinase-like_dom_sf"/>
</dbReference>
<proteinExistence type="predicted"/>
<protein>
    <submittedName>
        <fullName evidence="2">Wall-associated kinase family protein</fullName>
    </submittedName>
</protein>
<dbReference type="SUPFAM" id="SSF56112">
    <property type="entry name" value="Protein kinase-like (PK-like)"/>
    <property type="match status" value="1"/>
</dbReference>
<name>A0A5A7PFN0_STRAF</name>
<organism evidence="2 3">
    <name type="scientific">Striga asiatica</name>
    <name type="common">Asiatic witchweed</name>
    <name type="synonym">Buchnera asiatica</name>
    <dbReference type="NCBI Taxonomy" id="4170"/>
    <lineage>
        <taxon>Eukaryota</taxon>
        <taxon>Viridiplantae</taxon>
        <taxon>Streptophyta</taxon>
        <taxon>Embryophyta</taxon>
        <taxon>Tracheophyta</taxon>
        <taxon>Spermatophyta</taxon>
        <taxon>Magnoliopsida</taxon>
        <taxon>eudicotyledons</taxon>
        <taxon>Gunneridae</taxon>
        <taxon>Pentapetalae</taxon>
        <taxon>asterids</taxon>
        <taxon>lamiids</taxon>
        <taxon>Lamiales</taxon>
        <taxon>Orobanchaceae</taxon>
        <taxon>Buchnereae</taxon>
        <taxon>Striga</taxon>
    </lineage>
</organism>